<organism evidence="1 2">
    <name type="scientific">Phlebiopsis gigantea (strain 11061_1 CR5-6)</name>
    <name type="common">White-rot fungus</name>
    <name type="synonym">Peniophora gigantea</name>
    <dbReference type="NCBI Taxonomy" id="745531"/>
    <lineage>
        <taxon>Eukaryota</taxon>
        <taxon>Fungi</taxon>
        <taxon>Dikarya</taxon>
        <taxon>Basidiomycota</taxon>
        <taxon>Agaricomycotina</taxon>
        <taxon>Agaricomycetes</taxon>
        <taxon>Polyporales</taxon>
        <taxon>Phanerochaetaceae</taxon>
        <taxon>Phlebiopsis</taxon>
    </lineage>
</organism>
<dbReference type="AlphaFoldDB" id="A0A0C3RUG2"/>
<dbReference type="EMBL" id="KN840567">
    <property type="protein sequence ID" value="KIP04641.1"/>
    <property type="molecule type" value="Genomic_DNA"/>
</dbReference>
<proteinExistence type="predicted"/>
<gene>
    <name evidence="1" type="ORF">PHLGIDRAFT_19920</name>
</gene>
<name>A0A0C3RUG2_PHLG1</name>
<dbReference type="HOGENOM" id="CLU_2347441_0_0_1"/>
<evidence type="ECO:0000313" key="2">
    <source>
        <dbReference type="Proteomes" id="UP000053257"/>
    </source>
</evidence>
<protein>
    <submittedName>
        <fullName evidence="1">Uncharacterized protein</fullName>
    </submittedName>
</protein>
<sequence>MIHCLLNAFKVNACSVFLKSTLQSSHQRISNEACMLFQYAPVPFKRPILDCARPLFAGALTSCKREGERRAWISWRRFDAAPIPQSSSSLCAVICKY</sequence>
<dbReference type="Proteomes" id="UP000053257">
    <property type="component" value="Unassembled WGS sequence"/>
</dbReference>
<evidence type="ECO:0000313" key="1">
    <source>
        <dbReference type="EMBL" id="KIP04641.1"/>
    </source>
</evidence>
<keyword evidence="2" id="KW-1185">Reference proteome</keyword>
<reference evidence="1 2" key="1">
    <citation type="journal article" date="2014" name="PLoS Genet.">
        <title>Analysis of the Phlebiopsis gigantea genome, transcriptome and secretome provides insight into its pioneer colonization strategies of wood.</title>
        <authorList>
            <person name="Hori C."/>
            <person name="Ishida T."/>
            <person name="Igarashi K."/>
            <person name="Samejima M."/>
            <person name="Suzuki H."/>
            <person name="Master E."/>
            <person name="Ferreira P."/>
            <person name="Ruiz-Duenas F.J."/>
            <person name="Held B."/>
            <person name="Canessa P."/>
            <person name="Larrondo L.F."/>
            <person name="Schmoll M."/>
            <person name="Druzhinina I.S."/>
            <person name="Kubicek C.P."/>
            <person name="Gaskell J.A."/>
            <person name="Kersten P."/>
            <person name="St John F."/>
            <person name="Glasner J."/>
            <person name="Sabat G."/>
            <person name="Splinter BonDurant S."/>
            <person name="Syed K."/>
            <person name="Yadav J."/>
            <person name="Mgbeahuruike A.C."/>
            <person name="Kovalchuk A."/>
            <person name="Asiegbu F.O."/>
            <person name="Lackner G."/>
            <person name="Hoffmeister D."/>
            <person name="Rencoret J."/>
            <person name="Gutierrez A."/>
            <person name="Sun H."/>
            <person name="Lindquist E."/>
            <person name="Barry K."/>
            <person name="Riley R."/>
            <person name="Grigoriev I.V."/>
            <person name="Henrissat B."/>
            <person name="Kues U."/>
            <person name="Berka R.M."/>
            <person name="Martinez A.T."/>
            <person name="Covert S.F."/>
            <person name="Blanchette R.A."/>
            <person name="Cullen D."/>
        </authorList>
    </citation>
    <scope>NUCLEOTIDE SEQUENCE [LARGE SCALE GENOMIC DNA]</scope>
    <source>
        <strain evidence="1 2">11061_1 CR5-6</strain>
    </source>
</reference>
<accession>A0A0C3RUG2</accession>